<accession>A0ACB9C2J6</accession>
<keyword evidence="2" id="KW-1185">Reference proteome</keyword>
<protein>
    <submittedName>
        <fullName evidence="1">Uncharacterized protein</fullName>
    </submittedName>
</protein>
<dbReference type="Proteomes" id="UP001055879">
    <property type="component" value="Linkage Group LG05"/>
</dbReference>
<sequence>MTSWAPSDGLPLFLINQMLSGYIMQLVHRRDCNRQLWSRPGLCKMIMGETNQASGEEAIQRMHGSQISELVVHLS</sequence>
<evidence type="ECO:0000313" key="1">
    <source>
        <dbReference type="EMBL" id="KAI3728504.1"/>
    </source>
</evidence>
<dbReference type="EMBL" id="CM042051">
    <property type="protein sequence ID" value="KAI3728504.1"/>
    <property type="molecule type" value="Genomic_DNA"/>
</dbReference>
<name>A0ACB9C2J6_ARCLA</name>
<reference evidence="1 2" key="2">
    <citation type="journal article" date="2022" name="Mol. Ecol. Resour.">
        <title>The genomes of chicory, endive, great burdock and yacon provide insights into Asteraceae paleo-polyploidization history and plant inulin production.</title>
        <authorList>
            <person name="Fan W."/>
            <person name="Wang S."/>
            <person name="Wang H."/>
            <person name="Wang A."/>
            <person name="Jiang F."/>
            <person name="Liu H."/>
            <person name="Zhao H."/>
            <person name="Xu D."/>
            <person name="Zhang Y."/>
        </authorList>
    </citation>
    <scope>NUCLEOTIDE SEQUENCE [LARGE SCALE GENOMIC DNA]</scope>
    <source>
        <strain evidence="2">cv. Niubang</strain>
    </source>
</reference>
<comment type="caution">
    <text evidence="1">The sequence shown here is derived from an EMBL/GenBank/DDBJ whole genome shotgun (WGS) entry which is preliminary data.</text>
</comment>
<reference evidence="2" key="1">
    <citation type="journal article" date="2022" name="Mol. Ecol. Resour.">
        <title>The genomes of chicory, endive, great burdock and yacon provide insights into Asteraceae palaeo-polyploidization history and plant inulin production.</title>
        <authorList>
            <person name="Fan W."/>
            <person name="Wang S."/>
            <person name="Wang H."/>
            <person name="Wang A."/>
            <person name="Jiang F."/>
            <person name="Liu H."/>
            <person name="Zhao H."/>
            <person name="Xu D."/>
            <person name="Zhang Y."/>
        </authorList>
    </citation>
    <scope>NUCLEOTIDE SEQUENCE [LARGE SCALE GENOMIC DNA]</scope>
    <source>
        <strain evidence="2">cv. Niubang</strain>
    </source>
</reference>
<organism evidence="1 2">
    <name type="scientific">Arctium lappa</name>
    <name type="common">Greater burdock</name>
    <name type="synonym">Lappa major</name>
    <dbReference type="NCBI Taxonomy" id="4217"/>
    <lineage>
        <taxon>Eukaryota</taxon>
        <taxon>Viridiplantae</taxon>
        <taxon>Streptophyta</taxon>
        <taxon>Embryophyta</taxon>
        <taxon>Tracheophyta</taxon>
        <taxon>Spermatophyta</taxon>
        <taxon>Magnoliopsida</taxon>
        <taxon>eudicotyledons</taxon>
        <taxon>Gunneridae</taxon>
        <taxon>Pentapetalae</taxon>
        <taxon>asterids</taxon>
        <taxon>campanulids</taxon>
        <taxon>Asterales</taxon>
        <taxon>Asteraceae</taxon>
        <taxon>Carduoideae</taxon>
        <taxon>Cardueae</taxon>
        <taxon>Arctiinae</taxon>
        <taxon>Arctium</taxon>
    </lineage>
</organism>
<proteinExistence type="predicted"/>
<evidence type="ECO:0000313" key="2">
    <source>
        <dbReference type="Proteomes" id="UP001055879"/>
    </source>
</evidence>
<gene>
    <name evidence="1" type="ORF">L6452_17141</name>
</gene>